<evidence type="ECO:0000259" key="2">
    <source>
        <dbReference type="Pfam" id="PF07859"/>
    </source>
</evidence>
<keyword evidence="1 4" id="KW-0378">Hydrolase</keyword>
<dbReference type="PANTHER" id="PTHR48081">
    <property type="entry name" value="AB HYDROLASE SUPERFAMILY PROTEIN C4A8.06C"/>
    <property type="match status" value="1"/>
</dbReference>
<dbReference type="SUPFAM" id="SSF53474">
    <property type="entry name" value="alpha/beta-Hydrolases"/>
    <property type="match status" value="1"/>
</dbReference>
<proteinExistence type="predicted"/>
<dbReference type="EMBL" id="LN907867">
    <property type="protein sequence ID" value="CUU43351.1"/>
    <property type="molecule type" value="Genomic_DNA"/>
</dbReference>
<evidence type="ECO:0000313" key="4">
    <source>
        <dbReference type="EMBL" id="CUU43351.1"/>
    </source>
</evidence>
<feature type="domain" description="Alpha/beta hydrolase fold-3" evidence="2">
    <location>
        <begin position="94"/>
        <end position="298"/>
    </location>
</feature>
<dbReference type="OrthoDB" id="9806180at2"/>
<keyword evidence="5" id="KW-1185">Reference proteome</keyword>
<dbReference type="RefSeq" id="WP_055038247.1">
    <property type="nucleotide sequence ID" value="NZ_AP014854.2"/>
</dbReference>
<dbReference type="KEGG" id="bvr:BVIR_2925"/>
<gene>
    <name evidence="4" type="primary">aes</name>
    <name evidence="3" type="ORF">BV133_1756</name>
    <name evidence="4" type="ORF">BVIRIDIS_23700</name>
</gene>
<organism evidence="4 5">
    <name type="scientific">Blastochloris viridis</name>
    <name type="common">Rhodopseudomonas viridis</name>
    <dbReference type="NCBI Taxonomy" id="1079"/>
    <lineage>
        <taxon>Bacteria</taxon>
        <taxon>Pseudomonadati</taxon>
        <taxon>Pseudomonadota</taxon>
        <taxon>Alphaproteobacteria</taxon>
        <taxon>Hyphomicrobiales</taxon>
        <taxon>Blastochloridaceae</taxon>
        <taxon>Blastochloris</taxon>
    </lineage>
</organism>
<evidence type="ECO:0000313" key="5">
    <source>
        <dbReference type="Proteomes" id="UP000065734"/>
    </source>
</evidence>
<dbReference type="EMBL" id="AP014854">
    <property type="protein sequence ID" value="BAR99349.1"/>
    <property type="molecule type" value="Genomic_DNA"/>
</dbReference>
<dbReference type="GO" id="GO:0016787">
    <property type="term" value="F:hydrolase activity"/>
    <property type="evidence" value="ECO:0007669"/>
    <property type="project" value="UniProtKB-KW"/>
</dbReference>
<sequence>MAALVFPDATVFTDAAIRPDTKAFNADLVRKLASLPDPWSFPAAVVRERRAQGLGPIPLAPKSPRAETVVIKGPGGDLALRVIAPRGQPRGVYLHLHGGGWTLGAADQQDPQLERGAAFAGFVAVSVDYRLAPEQPYPAGPDDCEAAALWLVQEGARRFGTSRFAIGGESAGAHLAVVTMLRLRDRHGLTPFRGANLVAGCYDLALTPSAAGWGNEKLVINTRDIRMFVRSFLSNGGNLLDADVSPLRANLAGLPPALFTVGTRDPLLDDTLFLAARWAAAGLRAELAVYPGGCHAFTLFDCGIAVDGLARSEAFLVGLP</sequence>
<reference evidence="5" key="3">
    <citation type="journal article" date="2016" name="Genome Announc.">
        <title>Revised genome sequence of the purple photosynthetic bacterium Blastochloris viridis.</title>
        <authorList>
            <person name="Liu L.N."/>
            <person name="Faulkner M."/>
            <person name="Liu X."/>
            <person name="Huang F."/>
            <person name="Darby A.C."/>
            <person name="Hall N."/>
        </authorList>
    </citation>
    <scope>NUCLEOTIDE SEQUENCE [LARGE SCALE GENOMIC DNA]</scope>
    <source>
        <strain evidence="5">ATCC 19567 / DSM 133 / F</strain>
    </source>
</reference>
<dbReference type="InterPro" id="IPR050300">
    <property type="entry name" value="GDXG_lipolytic_enzyme"/>
</dbReference>
<evidence type="ECO:0000256" key="1">
    <source>
        <dbReference type="ARBA" id="ARBA00022801"/>
    </source>
</evidence>
<dbReference type="EC" id="3.1.1.-" evidence="4"/>
<accession>A0A0H5BE29</accession>
<name>A0A0H5BE29_BLAVI</name>
<dbReference type="Proteomes" id="UP000065734">
    <property type="component" value="Chromosome I"/>
</dbReference>
<dbReference type="PATRIC" id="fig|1079.6.peg.3073"/>
<dbReference type="AlphaFoldDB" id="A0A0H5BE29"/>
<evidence type="ECO:0000313" key="3">
    <source>
        <dbReference type="EMBL" id="BAR99349.1"/>
    </source>
</evidence>
<reference evidence="3" key="1">
    <citation type="journal article" date="2015" name="Genome Announc.">
        <title>Complete Genome Sequence of the Bacteriochlorophyll b-Producing Photosynthetic Bacterium Blastochloris viridis.</title>
        <authorList>
            <person name="Tsukatani Y."/>
            <person name="Hirose Y."/>
            <person name="Harada J."/>
            <person name="Misawa N."/>
            <person name="Mori K."/>
            <person name="Inoue K."/>
            <person name="Tamiaki H."/>
        </authorList>
    </citation>
    <scope>NUCLEOTIDE SEQUENCE [LARGE SCALE GENOMIC DNA]</scope>
    <source>
        <strain evidence="3">DSM 133</strain>
    </source>
</reference>
<dbReference type="PANTHER" id="PTHR48081:SF8">
    <property type="entry name" value="ALPHA_BETA HYDROLASE FOLD-3 DOMAIN-CONTAINING PROTEIN-RELATED"/>
    <property type="match status" value="1"/>
</dbReference>
<dbReference type="InterPro" id="IPR029058">
    <property type="entry name" value="AB_hydrolase_fold"/>
</dbReference>
<reference evidence="4" key="2">
    <citation type="submission" date="2015-11" db="EMBL/GenBank/DDBJ databases">
        <authorList>
            <person name="Zhang Y."/>
            <person name="Guo Z."/>
        </authorList>
    </citation>
    <scope>NUCLEOTIDE SEQUENCE</scope>
    <source>
        <strain evidence="4">1</strain>
    </source>
</reference>
<dbReference type="Gene3D" id="3.40.50.1820">
    <property type="entry name" value="alpha/beta hydrolase"/>
    <property type="match status" value="1"/>
</dbReference>
<dbReference type="Pfam" id="PF07859">
    <property type="entry name" value="Abhydrolase_3"/>
    <property type="match status" value="1"/>
</dbReference>
<protein>
    <submittedName>
        <fullName evidence="4">Acetyl esterase</fullName>
        <ecNumber evidence="4">3.1.1.-</ecNumber>
    </submittedName>
    <submittedName>
        <fullName evidence="3">Esterase/lipase/thioesterase</fullName>
    </submittedName>
</protein>
<dbReference type="STRING" id="1079.BVIR_2925"/>
<dbReference type="InterPro" id="IPR013094">
    <property type="entry name" value="AB_hydrolase_3"/>
</dbReference>